<dbReference type="AlphaFoldDB" id="A0A931EX72"/>
<dbReference type="Proteomes" id="UP000605361">
    <property type="component" value="Unassembled WGS sequence"/>
</dbReference>
<protein>
    <submittedName>
        <fullName evidence="1">Uncharacterized protein</fullName>
    </submittedName>
</protein>
<dbReference type="RefSeq" id="WP_195894179.1">
    <property type="nucleotide sequence ID" value="NZ_JADOGI010000010.1"/>
</dbReference>
<organism evidence="1 2">
    <name type="scientific">Nonomuraea cypriaca</name>
    <dbReference type="NCBI Taxonomy" id="1187855"/>
    <lineage>
        <taxon>Bacteria</taxon>
        <taxon>Bacillati</taxon>
        <taxon>Actinomycetota</taxon>
        <taxon>Actinomycetes</taxon>
        <taxon>Streptosporangiales</taxon>
        <taxon>Streptosporangiaceae</taxon>
        <taxon>Nonomuraea</taxon>
    </lineage>
</organism>
<proteinExistence type="predicted"/>
<gene>
    <name evidence="1" type="ORF">ITP53_05465</name>
</gene>
<evidence type="ECO:0000313" key="1">
    <source>
        <dbReference type="EMBL" id="MBF8185197.1"/>
    </source>
</evidence>
<sequence>MSSTRGGDDVVNVQDGAAELSVSCGEGSGDLAIVDDPGFDRVDADCETLQRPS</sequence>
<comment type="caution">
    <text evidence="1">The sequence shown here is derived from an EMBL/GenBank/DDBJ whole genome shotgun (WGS) entry which is preliminary data.</text>
</comment>
<reference evidence="1" key="1">
    <citation type="submission" date="2020-11" db="EMBL/GenBank/DDBJ databases">
        <title>Whole-genome analyses of Nonomuraea sp. K274.</title>
        <authorList>
            <person name="Veyisoglu A."/>
        </authorList>
    </citation>
    <scope>NUCLEOTIDE SEQUENCE</scope>
    <source>
        <strain evidence="1">K274</strain>
    </source>
</reference>
<dbReference type="EMBL" id="JADOGI010000010">
    <property type="protein sequence ID" value="MBF8185197.1"/>
    <property type="molecule type" value="Genomic_DNA"/>
</dbReference>
<name>A0A931EX72_9ACTN</name>
<evidence type="ECO:0000313" key="2">
    <source>
        <dbReference type="Proteomes" id="UP000605361"/>
    </source>
</evidence>
<keyword evidence="2" id="KW-1185">Reference proteome</keyword>
<accession>A0A931EX72</accession>